<keyword evidence="5" id="KW-0175">Coiled coil</keyword>
<dbReference type="SMART" id="SM00184">
    <property type="entry name" value="RING"/>
    <property type="match status" value="1"/>
</dbReference>
<keyword evidence="2 4" id="KW-0863">Zinc-finger</keyword>
<dbReference type="Gene3D" id="3.30.40.10">
    <property type="entry name" value="Zinc/RING finger domain, C3HC4 (zinc finger)"/>
    <property type="match status" value="1"/>
</dbReference>
<dbReference type="GO" id="GO:0061630">
    <property type="term" value="F:ubiquitin protein ligase activity"/>
    <property type="evidence" value="ECO:0007669"/>
    <property type="project" value="TreeGrafter"/>
</dbReference>
<protein>
    <recommendedName>
        <fullName evidence="6">RING-type domain-containing protein</fullName>
    </recommendedName>
</protein>
<dbReference type="AlphaFoldDB" id="A0A0V0Q798"/>
<evidence type="ECO:0000256" key="5">
    <source>
        <dbReference type="SAM" id="Coils"/>
    </source>
</evidence>
<evidence type="ECO:0000259" key="6">
    <source>
        <dbReference type="PROSITE" id="PS50089"/>
    </source>
</evidence>
<dbReference type="InParanoid" id="A0A0V0Q798"/>
<dbReference type="PANTHER" id="PTHR45969">
    <property type="entry name" value="RING ZINC FINGER PROTEIN-RELATED"/>
    <property type="match status" value="1"/>
</dbReference>
<feature type="domain" description="RING-type" evidence="6">
    <location>
        <begin position="16"/>
        <end position="65"/>
    </location>
</feature>
<dbReference type="Proteomes" id="UP000054937">
    <property type="component" value="Unassembled WGS sequence"/>
</dbReference>
<dbReference type="PANTHER" id="PTHR45969:SF69">
    <property type="entry name" value="FINGER DOMAIN PROTEIN, PUTATIVE (AFU_ORTHOLOGUE AFUA_3G12190)-RELATED"/>
    <property type="match status" value="1"/>
</dbReference>
<keyword evidence="8" id="KW-1185">Reference proteome</keyword>
<evidence type="ECO:0000256" key="1">
    <source>
        <dbReference type="ARBA" id="ARBA00022723"/>
    </source>
</evidence>
<dbReference type="InterPro" id="IPR001841">
    <property type="entry name" value="Znf_RING"/>
</dbReference>
<dbReference type="OrthoDB" id="1098201at2759"/>
<accession>A0A0V0Q798</accession>
<dbReference type="EMBL" id="LDAU01000275">
    <property type="protein sequence ID" value="KRW98105.1"/>
    <property type="molecule type" value="Genomic_DNA"/>
</dbReference>
<evidence type="ECO:0000256" key="4">
    <source>
        <dbReference type="PROSITE-ProRule" id="PRU00175"/>
    </source>
</evidence>
<keyword evidence="1" id="KW-0479">Metal-binding</keyword>
<dbReference type="PROSITE" id="PS50089">
    <property type="entry name" value="ZF_RING_2"/>
    <property type="match status" value="1"/>
</dbReference>
<dbReference type="GO" id="GO:0008270">
    <property type="term" value="F:zinc ion binding"/>
    <property type="evidence" value="ECO:0007669"/>
    <property type="project" value="UniProtKB-KW"/>
</dbReference>
<comment type="caution">
    <text evidence="7">The sequence shown here is derived from an EMBL/GenBank/DDBJ whole genome shotgun (WGS) entry which is preliminary data.</text>
</comment>
<evidence type="ECO:0000256" key="2">
    <source>
        <dbReference type="ARBA" id="ARBA00022771"/>
    </source>
</evidence>
<dbReference type="GO" id="GO:0016567">
    <property type="term" value="P:protein ubiquitination"/>
    <property type="evidence" value="ECO:0007669"/>
    <property type="project" value="TreeGrafter"/>
</dbReference>
<organism evidence="7 8">
    <name type="scientific">Pseudocohnilembus persalinus</name>
    <name type="common">Ciliate</name>
    <dbReference type="NCBI Taxonomy" id="266149"/>
    <lineage>
        <taxon>Eukaryota</taxon>
        <taxon>Sar</taxon>
        <taxon>Alveolata</taxon>
        <taxon>Ciliophora</taxon>
        <taxon>Intramacronucleata</taxon>
        <taxon>Oligohymenophorea</taxon>
        <taxon>Scuticociliatia</taxon>
        <taxon>Philasterida</taxon>
        <taxon>Pseudocohnilembidae</taxon>
        <taxon>Pseudocohnilembus</taxon>
    </lineage>
</organism>
<sequence length="202" mass="23663">MNQSKYSQLSENQITCSICYDNLEECEESVKLKICCHQFHAFCINTYIIKKLERDSEQINCPNCRQLIKNDQFPENSSDILPRGWGVMEKLIQVFQDITSQLNVYRLQIIEERMREQLQNLNETRNNQQSSQNIENLQQNDSLIISQNSSALCLKVVGPDTVEHKNYPKTLRLLLSTRFKFINIYMMDFWQGALCAPQIESI</sequence>
<evidence type="ECO:0000256" key="3">
    <source>
        <dbReference type="ARBA" id="ARBA00022833"/>
    </source>
</evidence>
<reference evidence="7 8" key="1">
    <citation type="journal article" date="2015" name="Sci. Rep.">
        <title>Genome of the facultative scuticociliatosis pathogen Pseudocohnilembus persalinus provides insight into its virulence through horizontal gene transfer.</title>
        <authorList>
            <person name="Xiong J."/>
            <person name="Wang G."/>
            <person name="Cheng J."/>
            <person name="Tian M."/>
            <person name="Pan X."/>
            <person name="Warren A."/>
            <person name="Jiang C."/>
            <person name="Yuan D."/>
            <person name="Miao W."/>
        </authorList>
    </citation>
    <scope>NUCLEOTIDE SEQUENCE [LARGE SCALE GENOMIC DNA]</scope>
    <source>
        <strain evidence="7">36N120E</strain>
    </source>
</reference>
<evidence type="ECO:0000313" key="8">
    <source>
        <dbReference type="Proteomes" id="UP000054937"/>
    </source>
</evidence>
<proteinExistence type="predicted"/>
<feature type="coiled-coil region" evidence="5">
    <location>
        <begin position="107"/>
        <end position="140"/>
    </location>
</feature>
<keyword evidence="3" id="KW-0862">Zinc</keyword>
<dbReference type="SUPFAM" id="SSF57850">
    <property type="entry name" value="RING/U-box"/>
    <property type="match status" value="1"/>
</dbReference>
<name>A0A0V0Q798_PSEPJ</name>
<dbReference type="InterPro" id="IPR013083">
    <property type="entry name" value="Znf_RING/FYVE/PHD"/>
</dbReference>
<evidence type="ECO:0000313" key="7">
    <source>
        <dbReference type="EMBL" id="KRW98105.1"/>
    </source>
</evidence>
<gene>
    <name evidence="7" type="ORF">PPERSA_06001</name>
</gene>